<accession>A0A485M0J9</accession>
<organism evidence="2">
    <name type="scientific">anaerobic digester metagenome</name>
    <dbReference type="NCBI Taxonomy" id="1263854"/>
    <lineage>
        <taxon>unclassified sequences</taxon>
        <taxon>metagenomes</taxon>
        <taxon>ecological metagenomes</taxon>
    </lineage>
</organism>
<name>A0A485M0J9_9ZZZZ</name>
<evidence type="ECO:0000313" key="2">
    <source>
        <dbReference type="EMBL" id="VFU15386.1"/>
    </source>
</evidence>
<dbReference type="AlphaFoldDB" id="A0A485M0J9"/>
<gene>
    <name evidence="2" type="ORF">SCFA_410040</name>
</gene>
<keyword evidence="1" id="KW-1133">Transmembrane helix</keyword>
<protein>
    <submittedName>
        <fullName evidence="2">Uncharacterized protein</fullName>
    </submittedName>
</protein>
<reference evidence="2" key="1">
    <citation type="submission" date="2019-03" db="EMBL/GenBank/DDBJ databases">
        <authorList>
            <person name="Hao L."/>
        </authorList>
    </citation>
    <scope>NUCLEOTIDE SEQUENCE</scope>
</reference>
<feature type="transmembrane region" description="Helical" evidence="1">
    <location>
        <begin position="58"/>
        <end position="77"/>
    </location>
</feature>
<proteinExistence type="predicted"/>
<evidence type="ECO:0000256" key="1">
    <source>
        <dbReference type="SAM" id="Phobius"/>
    </source>
</evidence>
<keyword evidence="1" id="KW-0812">Transmembrane</keyword>
<dbReference type="EMBL" id="CAADRM010000105">
    <property type="protein sequence ID" value="VFU15386.1"/>
    <property type="molecule type" value="Genomic_DNA"/>
</dbReference>
<sequence>MITSEVVIMRTLRKVLERMESVEKRLLLVGFLLYLFLPMVKNHPAATSYVGNVAVPLYEGIASALFFFGALAFTRILHEIREK</sequence>
<keyword evidence="1" id="KW-0472">Membrane</keyword>